<feature type="domain" description="PNPLA" evidence="3">
    <location>
        <begin position="10"/>
        <end position="333"/>
    </location>
</feature>
<dbReference type="NCBIfam" id="TIGR03607">
    <property type="entry name" value="patatin-like protein"/>
    <property type="match status" value="1"/>
</dbReference>
<evidence type="ECO:0000259" key="3">
    <source>
        <dbReference type="PROSITE" id="PS51635"/>
    </source>
</evidence>
<evidence type="ECO:0000256" key="2">
    <source>
        <dbReference type="PROSITE-ProRule" id="PRU01161"/>
    </source>
</evidence>
<dbReference type="InterPro" id="IPR019894">
    <property type="entry name" value="Patatin-related_protein"/>
</dbReference>
<keyword evidence="1 2" id="KW-0443">Lipid metabolism</keyword>
<dbReference type="Proteomes" id="UP000635384">
    <property type="component" value="Unassembled WGS sequence"/>
</dbReference>
<dbReference type="Gene3D" id="3.40.1090.10">
    <property type="entry name" value="Cytosolic phospholipase A2 catalytic domain"/>
    <property type="match status" value="1"/>
</dbReference>
<proteinExistence type="predicted"/>
<dbReference type="InterPro" id="IPR024282">
    <property type="entry name" value="DUF3376"/>
</dbReference>
<evidence type="ECO:0000313" key="4">
    <source>
        <dbReference type="EMBL" id="MBD2841796.1"/>
    </source>
</evidence>
<dbReference type="PROSITE" id="PS51635">
    <property type="entry name" value="PNPLA"/>
    <property type="match status" value="1"/>
</dbReference>
<evidence type="ECO:0000256" key="1">
    <source>
        <dbReference type="ARBA" id="ARBA00023098"/>
    </source>
</evidence>
<dbReference type="SUPFAM" id="SSF52151">
    <property type="entry name" value="FabD/lysophospholipase-like"/>
    <property type="match status" value="1"/>
</dbReference>
<keyword evidence="2" id="KW-0378">Hydrolase</keyword>
<organism evidence="4 5">
    <name type="scientific">Erythrobacter rubeus</name>
    <dbReference type="NCBI Taxonomy" id="2760803"/>
    <lineage>
        <taxon>Bacteria</taxon>
        <taxon>Pseudomonadati</taxon>
        <taxon>Pseudomonadota</taxon>
        <taxon>Alphaproteobacteria</taxon>
        <taxon>Sphingomonadales</taxon>
        <taxon>Erythrobacteraceae</taxon>
        <taxon>Erythrobacter/Porphyrobacter group</taxon>
        <taxon>Erythrobacter</taxon>
    </lineage>
</organism>
<reference evidence="4 5" key="1">
    <citation type="submission" date="2020-09" db="EMBL/GenBank/DDBJ databases">
        <authorList>
            <person name="Yoon J.-W."/>
        </authorList>
    </citation>
    <scope>NUCLEOTIDE SEQUENCE [LARGE SCALE GENOMIC DNA]</scope>
    <source>
        <strain evidence="4 5">KMU-140</strain>
    </source>
</reference>
<feature type="short sequence motif" description="DGA/G" evidence="2">
    <location>
        <begin position="320"/>
        <end position="322"/>
    </location>
</feature>
<feature type="active site" description="Proton acceptor" evidence="2">
    <location>
        <position position="320"/>
    </location>
</feature>
<accession>A0ABR8KU87</accession>
<sequence>MRQKELRLALVCYGGVSLAVYMHGVTKEVWHLARASRCYHANEDSTLTGVARVYRDFIAEIERDHGVRLRVLPDILTGASAGGINAIFLAQALHSGRSFEPLTDLWLENADVSRLTDPDAEPMWRFAKLWAQPIADWFLKRPGNAVSESVSPETRSEVRGKVSRLVRGRWFSPPFSGDRFSAMLFEALESMEATEDGPPLLPDGHPIDLFVTATDFRGHAEMLRLNSPPIVEETEHRMPIAFRANVSRARETPLADPLELVLAARATASFPGAFPPLTMAEIDRLGDAEGHDWSSRGAFLNRVMPIHVRDGTVENVALIDGAVLVNAPFAAALDALARRTSQREVDRRFVYIEPRPDRTVSVGDQLDRPIGFFGAIFGSLSTIPREQPIRDDLERIEQQARDAERLSRIVRGLRPEIERAVEKLFGRTFFLDSPTPKRLGNWRAKAQQAAAERAGYAFGSYAQTKFSAIIDRLAELTHASAPELTLADSGLIAEVLRRELAARGIETLTQESGGATPEAIAFFRAHDIGFRIRRLQLLARRLSRDWETDPDIPDDALDVARGKIYDILSLYLRADDSAIRCGEFRQIAIHVLENPGSVLDYLASRRLLPETDIEAEEMFAEALEAMPKNLKRRMLLTYLGFPFYDVATLPLVQSDQLAEYNPAKIDRISPDDARSIREGGTQATLRGIEFYNFGAFFSRSYRENDYLWGRLHGAERMVDFVSSTVETGLPDTMVRRVKRAAFLAIIAEEEAAGRCQQGLLETVREEVIAKFSDV</sequence>
<feature type="short sequence motif" description="GXSXG" evidence="2">
    <location>
        <begin position="78"/>
        <end position="82"/>
    </location>
</feature>
<comment type="caution">
    <text evidence="2">Lacks conserved residue(s) required for the propagation of feature annotation.</text>
</comment>
<protein>
    <submittedName>
        <fullName evidence="4">Patatin-like protein</fullName>
    </submittedName>
</protein>
<keyword evidence="5" id="KW-1185">Reference proteome</keyword>
<dbReference type="EMBL" id="JACXLC010000001">
    <property type="protein sequence ID" value="MBD2841796.1"/>
    <property type="molecule type" value="Genomic_DNA"/>
</dbReference>
<dbReference type="RefSeq" id="WP_190787304.1">
    <property type="nucleotide sequence ID" value="NZ_JACXLC010000001.1"/>
</dbReference>
<dbReference type="InterPro" id="IPR002641">
    <property type="entry name" value="PNPLA_dom"/>
</dbReference>
<dbReference type="Pfam" id="PF01734">
    <property type="entry name" value="Patatin"/>
    <property type="match status" value="1"/>
</dbReference>
<name>A0ABR8KU87_9SPHN</name>
<comment type="caution">
    <text evidence="4">The sequence shown here is derived from an EMBL/GenBank/DDBJ whole genome shotgun (WGS) entry which is preliminary data.</text>
</comment>
<keyword evidence="2" id="KW-0442">Lipid degradation</keyword>
<gene>
    <name evidence="4" type="ORF">IB285_05915</name>
</gene>
<dbReference type="Pfam" id="PF11856">
    <property type="entry name" value="DUF3376"/>
    <property type="match status" value="1"/>
</dbReference>
<feature type="active site" description="Nucleophile" evidence="2">
    <location>
        <position position="80"/>
    </location>
</feature>
<dbReference type="InterPro" id="IPR016035">
    <property type="entry name" value="Acyl_Trfase/lysoPLipase"/>
</dbReference>
<evidence type="ECO:0000313" key="5">
    <source>
        <dbReference type="Proteomes" id="UP000635384"/>
    </source>
</evidence>